<feature type="region of interest" description="Disordered" evidence="1">
    <location>
        <begin position="13"/>
        <end position="55"/>
    </location>
</feature>
<proteinExistence type="predicted"/>
<evidence type="ECO:0000313" key="2">
    <source>
        <dbReference type="EMBL" id="PON52988.1"/>
    </source>
</evidence>
<dbReference type="AlphaFoldDB" id="A0A2P5BW43"/>
<evidence type="ECO:0000313" key="3">
    <source>
        <dbReference type="Proteomes" id="UP000237105"/>
    </source>
</evidence>
<name>A0A2P5BW43_PARAD</name>
<comment type="caution">
    <text evidence="2">The sequence shown here is derived from an EMBL/GenBank/DDBJ whole genome shotgun (WGS) entry which is preliminary data.</text>
</comment>
<gene>
    <name evidence="2" type="ORF">PanWU01x14_205240</name>
</gene>
<protein>
    <submittedName>
        <fullName evidence="2">Uncharacterized protein</fullName>
    </submittedName>
</protein>
<accession>A0A2P5BW43</accession>
<reference evidence="3" key="1">
    <citation type="submission" date="2016-06" db="EMBL/GenBank/DDBJ databases">
        <title>Parallel loss of symbiosis genes in relatives of nitrogen-fixing non-legume Parasponia.</title>
        <authorList>
            <person name="Van Velzen R."/>
            <person name="Holmer R."/>
            <person name="Bu F."/>
            <person name="Rutten L."/>
            <person name="Van Zeijl A."/>
            <person name="Liu W."/>
            <person name="Santuari L."/>
            <person name="Cao Q."/>
            <person name="Sharma T."/>
            <person name="Shen D."/>
            <person name="Roswanjaya Y."/>
            <person name="Wardhani T."/>
            <person name="Kalhor M.S."/>
            <person name="Jansen J."/>
            <person name="Van den Hoogen J."/>
            <person name="Gungor B."/>
            <person name="Hartog M."/>
            <person name="Hontelez J."/>
            <person name="Verver J."/>
            <person name="Yang W.-C."/>
            <person name="Schijlen E."/>
            <person name="Repin R."/>
            <person name="Schilthuizen M."/>
            <person name="Schranz E."/>
            <person name="Heidstra R."/>
            <person name="Miyata K."/>
            <person name="Fedorova E."/>
            <person name="Kohlen W."/>
            <person name="Bisseling T."/>
            <person name="Smit S."/>
            <person name="Geurts R."/>
        </authorList>
    </citation>
    <scope>NUCLEOTIDE SEQUENCE [LARGE SCALE GENOMIC DNA]</scope>
    <source>
        <strain evidence="3">cv. WU1-14</strain>
    </source>
</reference>
<keyword evidence="3" id="KW-1185">Reference proteome</keyword>
<organism evidence="2 3">
    <name type="scientific">Parasponia andersonii</name>
    <name type="common">Sponia andersonii</name>
    <dbReference type="NCBI Taxonomy" id="3476"/>
    <lineage>
        <taxon>Eukaryota</taxon>
        <taxon>Viridiplantae</taxon>
        <taxon>Streptophyta</taxon>
        <taxon>Embryophyta</taxon>
        <taxon>Tracheophyta</taxon>
        <taxon>Spermatophyta</taxon>
        <taxon>Magnoliopsida</taxon>
        <taxon>eudicotyledons</taxon>
        <taxon>Gunneridae</taxon>
        <taxon>Pentapetalae</taxon>
        <taxon>rosids</taxon>
        <taxon>fabids</taxon>
        <taxon>Rosales</taxon>
        <taxon>Cannabaceae</taxon>
        <taxon>Parasponia</taxon>
    </lineage>
</organism>
<sequence>ISLSLEIAMAQTRCCQDKRDSSSPPKAKKLRSKQKCEAKNGEFSNPPVNTIENDR</sequence>
<dbReference type="EMBL" id="JXTB01000212">
    <property type="protein sequence ID" value="PON52988.1"/>
    <property type="molecule type" value="Genomic_DNA"/>
</dbReference>
<dbReference type="Proteomes" id="UP000237105">
    <property type="component" value="Unassembled WGS sequence"/>
</dbReference>
<feature type="non-terminal residue" evidence="2">
    <location>
        <position position="1"/>
    </location>
</feature>
<evidence type="ECO:0000256" key="1">
    <source>
        <dbReference type="SAM" id="MobiDB-lite"/>
    </source>
</evidence>
<feature type="compositionally biased region" description="Polar residues" evidence="1">
    <location>
        <begin position="42"/>
        <end position="55"/>
    </location>
</feature>